<organism evidence="3 4">
    <name type="scientific">Bionectria ochroleuca</name>
    <name type="common">Gliocladium roseum</name>
    <dbReference type="NCBI Taxonomy" id="29856"/>
    <lineage>
        <taxon>Eukaryota</taxon>
        <taxon>Fungi</taxon>
        <taxon>Dikarya</taxon>
        <taxon>Ascomycota</taxon>
        <taxon>Pezizomycotina</taxon>
        <taxon>Sordariomycetes</taxon>
        <taxon>Hypocreomycetidae</taxon>
        <taxon>Hypocreales</taxon>
        <taxon>Bionectriaceae</taxon>
        <taxon>Clonostachys</taxon>
    </lineage>
</organism>
<accession>A0ABY6U6J0</accession>
<protein>
    <submittedName>
        <fullName evidence="3">Uncharacterized protein</fullName>
    </submittedName>
</protein>
<feature type="region of interest" description="Disordered" evidence="1">
    <location>
        <begin position="25"/>
        <end position="61"/>
    </location>
</feature>
<evidence type="ECO:0000256" key="1">
    <source>
        <dbReference type="SAM" id="MobiDB-lite"/>
    </source>
</evidence>
<dbReference type="Proteomes" id="UP000766486">
    <property type="component" value="Unassembled WGS sequence"/>
</dbReference>
<comment type="caution">
    <text evidence="3">The sequence shown here is derived from an EMBL/GenBank/DDBJ whole genome shotgun (WGS) entry which is preliminary data.</text>
</comment>
<evidence type="ECO:0000313" key="3">
    <source>
        <dbReference type="EMBL" id="VUC26654.1"/>
    </source>
</evidence>
<feature type="signal peptide" evidence="2">
    <location>
        <begin position="1"/>
        <end position="18"/>
    </location>
</feature>
<dbReference type="EMBL" id="CABFNS010000755">
    <property type="protein sequence ID" value="VUC26654.1"/>
    <property type="molecule type" value="Genomic_DNA"/>
</dbReference>
<sequence length="139" mass="15731">MCRIIYLVLAHVIFGRRALNTSSDPINFTPNRHTRGRKDLETGTNTGNKHRSLRRDPNTDASDTELVEVESQEIFLRELDPVVIPEHLVSASADVNMGKGILRTDVLTISYDRETINGKMDESRVATGWGYDHKRTPQL</sequence>
<name>A0ABY6U6J0_BIOOC</name>
<evidence type="ECO:0000256" key="2">
    <source>
        <dbReference type="SAM" id="SignalP"/>
    </source>
</evidence>
<reference evidence="3 4" key="1">
    <citation type="submission" date="2019-06" db="EMBL/GenBank/DDBJ databases">
        <authorList>
            <person name="Broberg M."/>
        </authorList>
    </citation>
    <scope>NUCLEOTIDE SEQUENCE [LARGE SCALE GENOMIC DNA]</scope>
</reference>
<gene>
    <name evidence="3" type="ORF">CLO192961_LOCUS194004</name>
</gene>
<feature type="chain" id="PRO_5045189830" evidence="2">
    <location>
        <begin position="19"/>
        <end position="139"/>
    </location>
</feature>
<keyword evidence="2" id="KW-0732">Signal</keyword>
<evidence type="ECO:0000313" key="4">
    <source>
        <dbReference type="Proteomes" id="UP000766486"/>
    </source>
</evidence>
<proteinExistence type="predicted"/>
<keyword evidence="4" id="KW-1185">Reference proteome</keyword>